<dbReference type="InterPro" id="IPR013783">
    <property type="entry name" value="Ig-like_fold"/>
</dbReference>
<dbReference type="EMBL" id="BRXX01000360">
    <property type="protein sequence ID" value="GMI07205.1"/>
    <property type="molecule type" value="Genomic_DNA"/>
</dbReference>
<feature type="region of interest" description="Disordered" evidence="1">
    <location>
        <begin position="550"/>
        <end position="570"/>
    </location>
</feature>
<comment type="caution">
    <text evidence="2">The sequence shown here is derived from an EMBL/GenBank/DDBJ whole genome shotgun (WGS) entry which is preliminary data.</text>
</comment>
<dbReference type="PANTHER" id="PTHR12975">
    <property type="entry name" value="TRANSPORT PROTEIN TRAPP"/>
    <property type="match status" value="1"/>
</dbReference>
<reference evidence="3" key="1">
    <citation type="journal article" date="2023" name="Commun. Biol.">
        <title>Genome analysis of Parmales, the sister group of diatoms, reveals the evolutionary specialization of diatoms from phago-mixotrophs to photoautotrophs.</title>
        <authorList>
            <person name="Ban H."/>
            <person name="Sato S."/>
            <person name="Yoshikawa S."/>
            <person name="Yamada K."/>
            <person name="Nakamura Y."/>
            <person name="Ichinomiya M."/>
            <person name="Sato N."/>
            <person name="Blanc-Mathieu R."/>
            <person name="Endo H."/>
            <person name="Kuwata A."/>
            <person name="Ogata H."/>
        </authorList>
    </citation>
    <scope>NUCLEOTIDE SEQUENCE [LARGE SCALE GENOMIC DNA]</scope>
    <source>
        <strain evidence="3">NIES 3699</strain>
    </source>
</reference>
<proteinExistence type="predicted"/>
<dbReference type="Gene3D" id="2.60.40.10">
    <property type="entry name" value="Immunoglobulins"/>
    <property type="match status" value="1"/>
</dbReference>
<protein>
    <submittedName>
        <fullName evidence="2">Uncharacterized protein</fullName>
    </submittedName>
</protein>
<dbReference type="Proteomes" id="UP001165160">
    <property type="component" value="Unassembled WGS sequence"/>
</dbReference>
<dbReference type="AlphaFoldDB" id="A0A9W7CCB9"/>
<evidence type="ECO:0000313" key="2">
    <source>
        <dbReference type="EMBL" id="GMI07205.1"/>
    </source>
</evidence>
<sequence>MLEFGLLPGPPSPPVEPGVWEHVQSSRLYSLANGLYDLPNVNKNLPLSLYLAIARRHGKSATGDRGRELMARIRELAKDKIVNEGVLWTSSRKLQTENERNGSDEDDTECDLISVKGVEEWYLTYFKKEKERVRDLKFKRFPKRPKQAKGEVITVDVEIETKLGCGVEIEGVELVCRLASGEDAVYSNGRKEEGEESDPTSNPDDSLAPTFGRMTVGTSETPYFTTQPISNSLKHNQKVKVELTVTPLQIGLLQITGYRYRLKNCNANFYHSWDPIEVSIIAEVPNLSLTISGLNDRLTVGEISSFDVTIKNLGLAPSQTHIVKTSAPWIYFPAEESKEMESNESVENTVSPSGTLHLLPVGHIAPGSSATFKCLLRCPKKGKHTISLKVRYSSDSINRSSKTSFEVDVTETLGVELDVMPSFEKGTEHILTANVSSKNYVGGVLSSLIVVGRGHGVVGFLGGDVSTVDVRGNCEVAVHAILSEMASSGVEVSSVSEGVSGVGGRFLRLERGWEEHSRRMNEEKRREEREEQGEVVVKSIQEIRRAANAAKIKADEKTEDGKDNEGTSLLATYPRGSNSMDCLLNFQAPGGSLNCLFRTFSIRPQEFNPSRCPFLFNAEYDRSVPWSEGGVERDIVVRVKNRINNDETLKFNFEVGKTEGVEISGPTAFQAELKGGEDKRVELKALYLRKGVFNLQRIRCVVGNVPFLFSFQWIVKVQ</sequence>
<name>A0A9W7CCB9_9STRA</name>
<dbReference type="GO" id="GO:1990072">
    <property type="term" value="C:TRAPPIII protein complex"/>
    <property type="evidence" value="ECO:0007669"/>
    <property type="project" value="TreeGrafter"/>
</dbReference>
<evidence type="ECO:0000256" key="1">
    <source>
        <dbReference type="SAM" id="MobiDB-lite"/>
    </source>
</evidence>
<accession>A0A9W7CCB9</accession>
<dbReference type="PANTHER" id="PTHR12975:SF6">
    <property type="entry name" value="TRAFFICKING PROTEIN PARTICLE COMPLEX SUBUNIT 8"/>
    <property type="match status" value="1"/>
</dbReference>
<dbReference type="InterPro" id="IPR024420">
    <property type="entry name" value="TRAPP_III_complex_Trs85"/>
</dbReference>
<evidence type="ECO:0000313" key="3">
    <source>
        <dbReference type="Proteomes" id="UP001165160"/>
    </source>
</evidence>
<feature type="region of interest" description="Disordered" evidence="1">
    <location>
        <begin position="187"/>
        <end position="211"/>
    </location>
</feature>
<organism evidence="2 3">
    <name type="scientific">Triparma verrucosa</name>
    <dbReference type="NCBI Taxonomy" id="1606542"/>
    <lineage>
        <taxon>Eukaryota</taxon>
        <taxon>Sar</taxon>
        <taxon>Stramenopiles</taxon>
        <taxon>Ochrophyta</taxon>
        <taxon>Bolidophyceae</taxon>
        <taxon>Parmales</taxon>
        <taxon>Triparmaceae</taxon>
        <taxon>Triparma</taxon>
    </lineage>
</organism>
<feature type="compositionally biased region" description="Basic and acidic residues" evidence="1">
    <location>
        <begin position="552"/>
        <end position="565"/>
    </location>
</feature>
<gene>
    <name evidence="2" type="ORF">TrVE_jg8379</name>
</gene>
<keyword evidence="3" id="KW-1185">Reference proteome</keyword>